<evidence type="ECO:0000256" key="4">
    <source>
        <dbReference type="ARBA" id="ARBA00022692"/>
    </source>
</evidence>
<evidence type="ECO:0000256" key="3">
    <source>
        <dbReference type="ARBA" id="ARBA00022475"/>
    </source>
</evidence>
<gene>
    <name evidence="9" type="ORF">LX59_02241</name>
</gene>
<dbReference type="SMART" id="SM00014">
    <property type="entry name" value="acidPPc"/>
    <property type="match status" value="1"/>
</dbReference>
<dbReference type="GO" id="GO:0005886">
    <property type="term" value="C:plasma membrane"/>
    <property type="evidence" value="ECO:0007669"/>
    <property type="project" value="UniProtKB-SubCell"/>
</dbReference>
<proteinExistence type="inferred from homology"/>
<accession>A0A562I0N0</accession>
<dbReference type="InterPro" id="IPR032818">
    <property type="entry name" value="DedA-like"/>
</dbReference>
<evidence type="ECO:0000256" key="7">
    <source>
        <dbReference type="SAM" id="Phobius"/>
    </source>
</evidence>
<keyword evidence="10" id="KW-1185">Reference proteome</keyword>
<feature type="transmembrane region" description="Helical" evidence="7">
    <location>
        <begin position="21"/>
        <end position="51"/>
    </location>
</feature>
<dbReference type="InterPro" id="IPR036938">
    <property type="entry name" value="PAP2/HPO_sf"/>
</dbReference>
<dbReference type="Gene3D" id="1.20.144.10">
    <property type="entry name" value="Phosphatidic acid phosphatase type 2/haloperoxidase"/>
    <property type="match status" value="1"/>
</dbReference>
<reference evidence="9 10" key="1">
    <citation type="submission" date="2019-07" db="EMBL/GenBank/DDBJ databases">
        <title>Genomic Encyclopedia of Type Strains, Phase I: the one thousand microbial genomes (KMG-I) project.</title>
        <authorList>
            <person name="Kyrpides N."/>
        </authorList>
    </citation>
    <scope>NUCLEOTIDE SEQUENCE [LARGE SCALE GENOMIC DNA]</scope>
    <source>
        <strain evidence="9 10">DSM 375</strain>
    </source>
</reference>
<keyword evidence="4 7" id="KW-0812">Transmembrane</keyword>
<keyword evidence="3" id="KW-1003">Cell membrane</keyword>
<evidence type="ECO:0000256" key="6">
    <source>
        <dbReference type="ARBA" id="ARBA00023136"/>
    </source>
</evidence>
<feature type="transmembrane region" description="Helical" evidence="7">
    <location>
        <begin position="282"/>
        <end position="300"/>
    </location>
</feature>
<feature type="transmembrane region" description="Helical" evidence="7">
    <location>
        <begin position="177"/>
        <end position="198"/>
    </location>
</feature>
<dbReference type="CDD" id="cd03392">
    <property type="entry name" value="PAP2_like_2"/>
    <property type="match status" value="1"/>
</dbReference>
<dbReference type="SUPFAM" id="SSF48317">
    <property type="entry name" value="Acid phosphatase/Vanadium-dependent haloperoxidase"/>
    <property type="match status" value="1"/>
</dbReference>
<feature type="transmembrane region" description="Helical" evidence="7">
    <location>
        <begin position="253"/>
        <end position="275"/>
    </location>
</feature>
<feature type="transmembrane region" description="Helical" evidence="7">
    <location>
        <begin position="378"/>
        <end position="396"/>
    </location>
</feature>
<dbReference type="PANTHER" id="PTHR30353:SF15">
    <property type="entry name" value="INNER MEMBRANE PROTEIN YABI"/>
    <property type="match status" value="1"/>
</dbReference>
<feature type="transmembrane region" description="Helical" evidence="7">
    <location>
        <begin position="205"/>
        <end position="225"/>
    </location>
</feature>
<dbReference type="Pfam" id="PF09335">
    <property type="entry name" value="VTT_dom"/>
    <property type="match status" value="1"/>
</dbReference>
<evidence type="ECO:0000259" key="8">
    <source>
        <dbReference type="SMART" id="SM00014"/>
    </source>
</evidence>
<dbReference type="InterPro" id="IPR000326">
    <property type="entry name" value="PAP2/HPO"/>
</dbReference>
<dbReference type="Proteomes" id="UP000319627">
    <property type="component" value="Unassembled WGS sequence"/>
</dbReference>
<organism evidence="9 10">
    <name type="scientific">Azomonas agilis</name>
    <dbReference type="NCBI Taxonomy" id="116849"/>
    <lineage>
        <taxon>Bacteria</taxon>
        <taxon>Pseudomonadati</taxon>
        <taxon>Pseudomonadota</taxon>
        <taxon>Gammaproteobacteria</taxon>
        <taxon>Pseudomonadales</taxon>
        <taxon>Pseudomonadaceae</taxon>
        <taxon>Azomonas</taxon>
    </lineage>
</organism>
<comment type="similarity">
    <text evidence="2">Belongs to the DedA family.</text>
</comment>
<dbReference type="InterPro" id="IPR032816">
    <property type="entry name" value="VTT_dom"/>
</dbReference>
<keyword evidence="6 7" id="KW-0472">Membrane</keyword>
<evidence type="ECO:0000256" key="1">
    <source>
        <dbReference type="ARBA" id="ARBA00004651"/>
    </source>
</evidence>
<evidence type="ECO:0000313" key="9">
    <source>
        <dbReference type="EMBL" id="TWH64571.1"/>
    </source>
</evidence>
<feature type="transmembrane region" description="Helical" evidence="7">
    <location>
        <begin position="63"/>
        <end position="81"/>
    </location>
</feature>
<name>A0A562I0N0_9GAMM</name>
<feature type="transmembrane region" description="Helical" evidence="7">
    <location>
        <begin position="408"/>
        <end position="427"/>
    </location>
</feature>
<dbReference type="PANTHER" id="PTHR30353">
    <property type="entry name" value="INNER MEMBRANE PROTEIN DEDA-RELATED"/>
    <property type="match status" value="1"/>
</dbReference>
<comment type="subcellular location">
    <subcellularLocation>
        <location evidence="1">Cell membrane</location>
        <topology evidence="1">Multi-pass membrane protein</topology>
    </subcellularLocation>
</comment>
<sequence>MGEWFDLLTHWLAQNPQWMGLVVFLASFTECLAIVGLLVPGTLLLFTLAVLAGNNVLDLSSTIFWGFLGGLLGDILSYLIGRYYHQGIRELPLLRDRPEWLAVAEQYFQRYGIFSLLVGRFIGPVRPFLPLTAGMLDMPPWRFVLVSIPASLGWAVVYLVPGWTTGAALRLPLPEHFWFQTALVAGGLAAVLAALFYLSLRNPRYSHWMMAGLCFLCLAALSLFWPQMQALDRGLVNLLQQVREPLVDQLMVFITRFGDLSIQTAVGILLVLLLLGAGYRQHAGFTLGTLLGTALCSTALKEGFARLRPEVLIEPLNSHSYPSAHSSAAFALFLVFGILASRQQVLRMRLAWLLVACIPAAAIAISRLYLGVHWPTDILAGGLVAASCCTLSLAVAERKTPLAALPSQHRAVGLMACLGLLLVYGGWELPEALQRYDY</sequence>
<keyword evidence="5 7" id="KW-1133">Transmembrane helix</keyword>
<dbReference type="AlphaFoldDB" id="A0A562I0N0"/>
<feature type="transmembrane region" description="Helical" evidence="7">
    <location>
        <begin position="143"/>
        <end position="165"/>
    </location>
</feature>
<dbReference type="Pfam" id="PF01569">
    <property type="entry name" value="PAP2"/>
    <property type="match status" value="1"/>
</dbReference>
<feature type="domain" description="Phosphatidic acid phosphatase type 2/haloperoxidase" evidence="8">
    <location>
        <begin position="283"/>
        <end position="393"/>
    </location>
</feature>
<comment type="caution">
    <text evidence="9">The sequence shown here is derived from an EMBL/GenBank/DDBJ whole genome shotgun (WGS) entry which is preliminary data.</text>
</comment>
<dbReference type="RefSeq" id="WP_144571942.1">
    <property type="nucleotide sequence ID" value="NZ_VLKG01000008.1"/>
</dbReference>
<protein>
    <submittedName>
        <fullName evidence="9">Undecaprenyl-diphosphatase</fullName>
    </submittedName>
</protein>
<evidence type="ECO:0000313" key="10">
    <source>
        <dbReference type="Proteomes" id="UP000319627"/>
    </source>
</evidence>
<feature type="transmembrane region" description="Helical" evidence="7">
    <location>
        <begin position="351"/>
        <end position="372"/>
    </location>
</feature>
<evidence type="ECO:0000256" key="2">
    <source>
        <dbReference type="ARBA" id="ARBA00010792"/>
    </source>
</evidence>
<dbReference type="OrthoDB" id="9780918at2"/>
<evidence type="ECO:0000256" key="5">
    <source>
        <dbReference type="ARBA" id="ARBA00022989"/>
    </source>
</evidence>
<feature type="transmembrane region" description="Helical" evidence="7">
    <location>
        <begin position="320"/>
        <end position="339"/>
    </location>
</feature>
<dbReference type="EMBL" id="VLKG01000008">
    <property type="protein sequence ID" value="TWH64571.1"/>
    <property type="molecule type" value="Genomic_DNA"/>
</dbReference>